<dbReference type="CDD" id="cd07709">
    <property type="entry name" value="flavodiiron_proteins_MBL-fold"/>
    <property type="match status" value="1"/>
</dbReference>
<dbReference type="AlphaFoldDB" id="G5HAX9"/>
<dbReference type="InterPro" id="IPR016440">
    <property type="entry name" value="Rubredoxin-O_OxRdtase"/>
</dbReference>
<evidence type="ECO:0000313" key="4">
    <source>
        <dbReference type="EMBL" id="EHB91745.1"/>
    </source>
</evidence>
<comment type="cofactor">
    <cofactor evidence="1">
        <name>FMN</name>
        <dbReference type="ChEBI" id="CHEBI:58210"/>
    </cofactor>
</comment>
<proteinExistence type="inferred from homology"/>
<dbReference type="STRING" id="742725.HMPREF9450_01794"/>
<organism evidence="4 5">
    <name type="scientific">Alistipes indistinctus YIT 12060</name>
    <dbReference type="NCBI Taxonomy" id="742725"/>
    <lineage>
        <taxon>Bacteria</taxon>
        <taxon>Pseudomonadati</taxon>
        <taxon>Bacteroidota</taxon>
        <taxon>Bacteroidia</taxon>
        <taxon>Bacteroidales</taxon>
        <taxon>Rikenellaceae</taxon>
        <taxon>Alistipes</taxon>
    </lineage>
</organism>
<keyword evidence="5" id="KW-1185">Reference proteome</keyword>
<dbReference type="SUPFAM" id="SSF52218">
    <property type="entry name" value="Flavoproteins"/>
    <property type="match status" value="1"/>
</dbReference>
<dbReference type="HOGENOM" id="CLU_017490_1_0_10"/>
<evidence type="ECO:0000313" key="5">
    <source>
        <dbReference type="Proteomes" id="UP000006008"/>
    </source>
</evidence>
<dbReference type="Proteomes" id="UP000006008">
    <property type="component" value="Unassembled WGS sequence"/>
</dbReference>
<dbReference type="RefSeq" id="WP_009134600.1">
    <property type="nucleotide sequence ID" value="NZ_CP102250.1"/>
</dbReference>
<evidence type="ECO:0000259" key="3">
    <source>
        <dbReference type="PROSITE" id="PS50902"/>
    </source>
</evidence>
<dbReference type="InterPro" id="IPR001226">
    <property type="entry name" value="Flavodoxin_CS"/>
</dbReference>
<feature type="domain" description="Flavodoxin-like" evidence="3">
    <location>
        <begin position="253"/>
        <end position="392"/>
    </location>
</feature>
<evidence type="ECO:0000256" key="1">
    <source>
        <dbReference type="ARBA" id="ARBA00001917"/>
    </source>
</evidence>
<dbReference type="GeneID" id="92815179"/>
<gene>
    <name evidence="4" type="ORF">HMPREF9450_01794</name>
</gene>
<dbReference type="PATRIC" id="fig|742725.3.peg.1888"/>
<dbReference type="Gene3D" id="3.60.15.10">
    <property type="entry name" value="Ribonuclease Z/Hydroxyacylglutathione hydrolase-like"/>
    <property type="match status" value="1"/>
</dbReference>
<dbReference type="SMART" id="SM00849">
    <property type="entry name" value="Lactamase_B"/>
    <property type="match status" value="1"/>
</dbReference>
<dbReference type="EMBL" id="ADLD01000013">
    <property type="protein sequence ID" value="EHB91745.1"/>
    <property type="molecule type" value="Genomic_DNA"/>
</dbReference>
<dbReference type="SUPFAM" id="SSF56281">
    <property type="entry name" value="Metallo-hydrolase/oxidoreductase"/>
    <property type="match status" value="1"/>
</dbReference>
<sequence length="397" mass="44763">MYCNQQITDTLFWTGVNDRRKQLFENLWPLPGGVSYNSFLIRDQKCALMDTVEAGSDRGYLDWIGSVLGDRPLDYLIIHHMELDHSGEIENLLQRYPDVKIVGNIKTFKVLCGYLGQLPNLVEVKDGDTLDLGHHRLKFIFTPWVHWPETMMTYDQTDGILFTGDAFGSFGALDGGVFDDQVVFSEHLEAEMRRYYSNIVGKYSNMVQKALAKLSGENIRTICPLHGLVWRSNPGKAIELYQRWSSYEAEDGVVVVYASMYGNTAKMADYIAHKIADAGVKQIRVHDVSKTHISYLINDIWRFKGVVLGSCAYNTQMFPLMESLTRELVHIGVKNRYLGLFGSYSWNGGGVKNLKLFADEIGWEQVAEPAEIMGRPACDKYAACDALAAGMAGKLQH</sequence>
<dbReference type="PANTHER" id="PTHR43717:SF1">
    <property type="entry name" value="ANAEROBIC NITRIC OXIDE REDUCTASE FLAVORUBREDOXIN"/>
    <property type="match status" value="1"/>
</dbReference>
<dbReference type="Gene3D" id="3.40.50.360">
    <property type="match status" value="1"/>
</dbReference>
<dbReference type="PROSITE" id="PS50902">
    <property type="entry name" value="FLAVODOXIN_LIKE"/>
    <property type="match status" value="1"/>
</dbReference>
<protein>
    <recommendedName>
        <fullName evidence="3">Flavodoxin-like domain-containing protein</fullName>
    </recommendedName>
</protein>
<dbReference type="GO" id="GO:0016491">
    <property type="term" value="F:oxidoreductase activity"/>
    <property type="evidence" value="ECO:0007669"/>
    <property type="project" value="InterPro"/>
</dbReference>
<dbReference type="InterPro" id="IPR036866">
    <property type="entry name" value="RibonucZ/Hydroxyglut_hydro"/>
</dbReference>
<dbReference type="InterPro" id="IPR001279">
    <property type="entry name" value="Metallo-B-lactamas"/>
</dbReference>
<dbReference type="InterPro" id="IPR008254">
    <property type="entry name" value="Flavodoxin/NO_synth"/>
</dbReference>
<dbReference type="OrthoDB" id="9807946at2"/>
<comment type="similarity">
    <text evidence="2">In the N-terminal section; belongs to the zinc metallo-hydrolase group 3 family.</text>
</comment>
<dbReference type="eggNOG" id="COG0426">
    <property type="taxonomic scope" value="Bacteria"/>
</dbReference>
<name>G5HAX9_9BACT</name>
<dbReference type="Pfam" id="PF00258">
    <property type="entry name" value="Flavodoxin_1"/>
    <property type="match status" value="1"/>
</dbReference>
<dbReference type="InterPro" id="IPR029039">
    <property type="entry name" value="Flavoprotein-like_sf"/>
</dbReference>
<dbReference type="GO" id="GO:0046872">
    <property type="term" value="F:metal ion binding"/>
    <property type="evidence" value="ECO:0007669"/>
    <property type="project" value="InterPro"/>
</dbReference>
<accession>G5HAX9</accession>
<dbReference type="PANTHER" id="PTHR43717">
    <property type="entry name" value="ANAEROBIC NITRIC OXIDE REDUCTASE FLAVORUBREDOXIN"/>
    <property type="match status" value="1"/>
</dbReference>
<evidence type="ECO:0000256" key="2">
    <source>
        <dbReference type="ARBA" id="ARBA00007121"/>
    </source>
</evidence>
<dbReference type="GO" id="GO:0009055">
    <property type="term" value="F:electron transfer activity"/>
    <property type="evidence" value="ECO:0007669"/>
    <property type="project" value="InterPro"/>
</dbReference>
<dbReference type="PIRSF" id="PIRSF005243">
    <property type="entry name" value="ROO"/>
    <property type="match status" value="1"/>
</dbReference>
<dbReference type="GO" id="GO:0010181">
    <property type="term" value="F:FMN binding"/>
    <property type="evidence" value="ECO:0007669"/>
    <property type="project" value="InterPro"/>
</dbReference>
<dbReference type="InterPro" id="IPR045761">
    <property type="entry name" value="ODP_dom"/>
</dbReference>
<dbReference type="Pfam" id="PF19583">
    <property type="entry name" value="ODP"/>
    <property type="match status" value="1"/>
</dbReference>
<comment type="caution">
    <text evidence="4">The sequence shown here is derived from an EMBL/GenBank/DDBJ whole genome shotgun (WGS) entry which is preliminary data.</text>
</comment>
<reference evidence="4 5" key="1">
    <citation type="submission" date="2011-08" db="EMBL/GenBank/DDBJ databases">
        <title>The Genome Sequence of Alistipes indistinctus YIT 12060.</title>
        <authorList>
            <consortium name="The Broad Institute Genome Sequencing Platform"/>
            <person name="Earl A."/>
            <person name="Ward D."/>
            <person name="Feldgarden M."/>
            <person name="Gevers D."/>
            <person name="Morotomi M."/>
            <person name="Young S.K."/>
            <person name="Zeng Q."/>
            <person name="Gargeya S."/>
            <person name="Fitzgerald M."/>
            <person name="Haas B."/>
            <person name="Abouelleil A."/>
            <person name="Alvarado L."/>
            <person name="Arachchi H.M."/>
            <person name="Berlin A."/>
            <person name="Brown A."/>
            <person name="Chapman S.B."/>
            <person name="Chen Z."/>
            <person name="Dunbar C."/>
            <person name="Freedman E."/>
            <person name="Gearin G."/>
            <person name="Gellesch M."/>
            <person name="Goldberg J."/>
            <person name="Griggs A."/>
            <person name="Gujja S."/>
            <person name="Heiman D."/>
            <person name="Howarth C."/>
            <person name="Larson L."/>
            <person name="Lui A."/>
            <person name="MacDonald P.J.P."/>
            <person name="Montmayeur A."/>
            <person name="Murphy C."/>
            <person name="Neiman D."/>
            <person name="Pearson M."/>
            <person name="Priest M."/>
            <person name="Roberts A."/>
            <person name="Saif S."/>
            <person name="Shea T."/>
            <person name="Shenoy N."/>
            <person name="Sisk P."/>
            <person name="Stolte C."/>
            <person name="Sykes S."/>
            <person name="Wortman J."/>
            <person name="Nusbaum C."/>
            <person name="Birren B."/>
        </authorList>
    </citation>
    <scope>NUCLEOTIDE SEQUENCE [LARGE SCALE GENOMIC DNA]</scope>
    <source>
        <strain evidence="4 5">YIT 12060</strain>
    </source>
</reference>
<dbReference type="PROSITE" id="PS00201">
    <property type="entry name" value="FLAVODOXIN"/>
    <property type="match status" value="1"/>
</dbReference>